<dbReference type="PROSITE" id="PS50089">
    <property type="entry name" value="ZF_RING_2"/>
    <property type="match status" value="1"/>
</dbReference>
<evidence type="ECO:0000256" key="1">
    <source>
        <dbReference type="PROSITE-ProRule" id="PRU00175"/>
    </source>
</evidence>
<proteinExistence type="predicted"/>
<protein>
    <recommendedName>
        <fullName evidence="2">RING-type domain-containing protein</fullName>
    </recommendedName>
</protein>
<dbReference type="Gene3D" id="3.30.40.10">
    <property type="entry name" value="Zinc/RING finger domain, C3HC4 (zinc finger)"/>
    <property type="match status" value="1"/>
</dbReference>
<comment type="caution">
    <text evidence="3">The sequence shown here is derived from an EMBL/GenBank/DDBJ whole genome shotgun (WGS) entry which is preliminary data.</text>
</comment>
<feature type="domain" description="RING-type" evidence="2">
    <location>
        <begin position="236"/>
        <end position="290"/>
    </location>
</feature>
<keyword evidence="1" id="KW-0862">Zinc</keyword>
<gene>
    <name evidence="3" type="ORF">CTEN210_11482</name>
</gene>
<keyword evidence="4" id="KW-1185">Reference proteome</keyword>
<dbReference type="Proteomes" id="UP001054902">
    <property type="component" value="Unassembled WGS sequence"/>
</dbReference>
<dbReference type="InterPro" id="IPR013083">
    <property type="entry name" value="Znf_RING/FYVE/PHD"/>
</dbReference>
<keyword evidence="1" id="KW-0863">Zinc-finger</keyword>
<organism evidence="3 4">
    <name type="scientific">Chaetoceros tenuissimus</name>
    <dbReference type="NCBI Taxonomy" id="426638"/>
    <lineage>
        <taxon>Eukaryota</taxon>
        <taxon>Sar</taxon>
        <taxon>Stramenopiles</taxon>
        <taxon>Ochrophyta</taxon>
        <taxon>Bacillariophyta</taxon>
        <taxon>Coscinodiscophyceae</taxon>
        <taxon>Chaetocerotophycidae</taxon>
        <taxon>Chaetocerotales</taxon>
        <taxon>Chaetocerotaceae</taxon>
        <taxon>Chaetoceros</taxon>
    </lineage>
</organism>
<name>A0AAD3H9B6_9STRA</name>
<dbReference type="GO" id="GO:0008270">
    <property type="term" value="F:zinc ion binding"/>
    <property type="evidence" value="ECO:0007669"/>
    <property type="project" value="UniProtKB-KW"/>
</dbReference>
<sequence length="301" mass="34204">MSSITSKRLNFEQLSLKANENKHVSEASPTSVDMLQVRQSLSTKKKSNFQIHRTNSDHFYMQNGKTLLQESGNYTHDFDDHFFIQEGIVLVQEPGRFTYEGFASDLKDVFKNYMLGNDEIVKSILTRIYMKQEIYDGTVDVSGFTSSGRKDSEMSLEALVINTMSNAKEVQVEKETSTSSSRTFYSAENNNAAKCLSSPREKKVTFAETLEEEIAMKESNVPIHTIDVERWVPDSCMICQSAPRTHVYNPCGHLVSCNACSFKSLDCKVKGKSLVRKQKKKAQYYCPQCNVVADSMKKIYY</sequence>
<reference evidence="3 4" key="1">
    <citation type="journal article" date="2021" name="Sci. Rep.">
        <title>The genome of the diatom Chaetoceros tenuissimus carries an ancient integrated fragment of an extant virus.</title>
        <authorList>
            <person name="Hongo Y."/>
            <person name="Kimura K."/>
            <person name="Takaki Y."/>
            <person name="Yoshida Y."/>
            <person name="Baba S."/>
            <person name="Kobayashi G."/>
            <person name="Nagasaki K."/>
            <person name="Hano T."/>
            <person name="Tomaru Y."/>
        </authorList>
    </citation>
    <scope>NUCLEOTIDE SEQUENCE [LARGE SCALE GENOMIC DNA]</scope>
    <source>
        <strain evidence="3 4">NIES-3715</strain>
    </source>
</reference>
<dbReference type="InterPro" id="IPR001841">
    <property type="entry name" value="Znf_RING"/>
</dbReference>
<accession>A0AAD3H9B6</accession>
<evidence type="ECO:0000259" key="2">
    <source>
        <dbReference type="PROSITE" id="PS50089"/>
    </source>
</evidence>
<dbReference type="EMBL" id="BLLK01000047">
    <property type="protein sequence ID" value="GFH55006.1"/>
    <property type="molecule type" value="Genomic_DNA"/>
</dbReference>
<dbReference type="AlphaFoldDB" id="A0AAD3H9B6"/>
<keyword evidence="1" id="KW-0479">Metal-binding</keyword>
<evidence type="ECO:0000313" key="4">
    <source>
        <dbReference type="Proteomes" id="UP001054902"/>
    </source>
</evidence>
<evidence type="ECO:0000313" key="3">
    <source>
        <dbReference type="EMBL" id="GFH55006.1"/>
    </source>
</evidence>